<evidence type="ECO:0000259" key="1">
    <source>
        <dbReference type="PROSITE" id="PS51186"/>
    </source>
</evidence>
<dbReference type="PANTHER" id="PTHR13355:SF15">
    <property type="entry name" value="GCN5-RELATED N-ACETYLTRANSFERASE 3, CHLOROPLASTIC"/>
    <property type="match status" value="1"/>
</dbReference>
<organism evidence="2 3">
    <name type="scientific">Microthlaspi erraticum</name>
    <dbReference type="NCBI Taxonomy" id="1685480"/>
    <lineage>
        <taxon>Eukaryota</taxon>
        <taxon>Viridiplantae</taxon>
        <taxon>Streptophyta</taxon>
        <taxon>Embryophyta</taxon>
        <taxon>Tracheophyta</taxon>
        <taxon>Spermatophyta</taxon>
        <taxon>Magnoliopsida</taxon>
        <taxon>eudicotyledons</taxon>
        <taxon>Gunneridae</taxon>
        <taxon>Pentapetalae</taxon>
        <taxon>rosids</taxon>
        <taxon>malvids</taxon>
        <taxon>Brassicales</taxon>
        <taxon>Brassicaceae</taxon>
        <taxon>Coluteocarpeae</taxon>
        <taxon>Microthlaspi</taxon>
    </lineage>
</organism>
<dbReference type="PANTHER" id="PTHR13355">
    <property type="entry name" value="GLUCOSAMINE 6-PHOSPHATE N-ACETYLTRANSFERASE"/>
    <property type="match status" value="1"/>
</dbReference>
<keyword evidence="3" id="KW-1185">Reference proteome</keyword>
<evidence type="ECO:0000313" key="2">
    <source>
        <dbReference type="EMBL" id="CAA7020943.1"/>
    </source>
</evidence>
<dbReference type="GO" id="GO:0006048">
    <property type="term" value="P:UDP-N-acetylglucosamine biosynthetic process"/>
    <property type="evidence" value="ECO:0007669"/>
    <property type="project" value="UniProtKB-UniPathway"/>
</dbReference>
<dbReference type="SUPFAM" id="SSF55729">
    <property type="entry name" value="Acyl-CoA N-acyltransferases (Nat)"/>
    <property type="match status" value="1"/>
</dbReference>
<dbReference type="PROSITE" id="PS51186">
    <property type="entry name" value="GNAT"/>
    <property type="match status" value="1"/>
</dbReference>
<name>A0A6D2HXH1_9BRAS</name>
<dbReference type="InterPro" id="IPR000182">
    <property type="entry name" value="GNAT_dom"/>
</dbReference>
<evidence type="ECO:0000313" key="3">
    <source>
        <dbReference type="Proteomes" id="UP000467841"/>
    </source>
</evidence>
<dbReference type="UniPathway" id="UPA00113">
    <property type="reaction ID" value="UER00529"/>
</dbReference>
<dbReference type="Pfam" id="PF00583">
    <property type="entry name" value="Acetyltransf_1"/>
    <property type="match status" value="1"/>
</dbReference>
<reference evidence="2" key="1">
    <citation type="submission" date="2020-01" db="EMBL/GenBank/DDBJ databases">
        <authorList>
            <person name="Mishra B."/>
        </authorList>
    </citation>
    <scope>NUCLEOTIDE SEQUENCE [LARGE SCALE GENOMIC DNA]</scope>
</reference>
<dbReference type="GO" id="GO:0008080">
    <property type="term" value="F:N-acetyltransferase activity"/>
    <property type="evidence" value="ECO:0007669"/>
    <property type="project" value="TreeGrafter"/>
</dbReference>
<protein>
    <recommendedName>
        <fullName evidence="1">N-acetyltransferase domain-containing protein</fullName>
    </recommendedName>
</protein>
<dbReference type="AlphaFoldDB" id="A0A6D2HXH1"/>
<dbReference type="InterPro" id="IPR039143">
    <property type="entry name" value="GNPNAT1-like"/>
</dbReference>
<dbReference type="Gene3D" id="3.40.630.30">
    <property type="match status" value="1"/>
</dbReference>
<gene>
    <name evidence="2" type="ORF">MERR_LOCUS8178</name>
</gene>
<sequence>MEQLKLRISNVNRKIGNWREKLLISSEKFDRNFLRWCIIEGSRLLKEMGFAVCVATAPPVSMEIRLVRRSKLDNAPSALPRSIPIYISTLKKDINLEELRRLYAHCNLSCNRLSENGSSIVEKTVDMKKLRTAISRSDVVVSVFCKPHHTDLDDDESLSSSLFPLNSKKQNKDRDLFRNVLPLTPSNGKLVGFGRAYSDYGLTASIHDLMVLPSLQRMGIGKLIVNRITRLLISREIYDIAALCFEHERPFFKACGFGDDRMGSTTMMFTKSLEV</sequence>
<proteinExistence type="predicted"/>
<dbReference type="CDD" id="cd04301">
    <property type="entry name" value="NAT_SF"/>
    <property type="match status" value="1"/>
</dbReference>
<accession>A0A6D2HXH1</accession>
<dbReference type="EMBL" id="CACVBM020000566">
    <property type="protein sequence ID" value="CAA7020943.1"/>
    <property type="molecule type" value="Genomic_DNA"/>
</dbReference>
<dbReference type="Proteomes" id="UP000467841">
    <property type="component" value="Unassembled WGS sequence"/>
</dbReference>
<feature type="domain" description="N-acetyltransferase" evidence="1">
    <location>
        <begin position="142"/>
        <end position="275"/>
    </location>
</feature>
<comment type="caution">
    <text evidence="2">The sequence shown here is derived from an EMBL/GenBank/DDBJ whole genome shotgun (WGS) entry which is preliminary data.</text>
</comment>
<dbReference type="InterPro" id="IPR016181">
    <property type="entry name" value="Acyl_CoA_acyltransferase"/>
</dbReference>
<dbReference type="OrthoDB" id="2744543at2759"/>